<protein>
    <submittedName>
        <fullName evidence="3">Tail fiber domain-containing protein</fullName>
    </submittedName>
</protein>
<name>A0A6C0GS19_9BACT</name>
<dbReference type="RefSeq" id="WP_162446820.1">
    <property type="nucleotide sequence ID" value="NZ_CP048222.1"/>
</dbReference>
<feature type="coiled-coil region" evidence="1">
    <location>
        <begin position="440"/>
        <end position="470"/>
    </location>
</feature>
<evidence type="ECO:0000313" key="4">
    <source>
        <dbReference type="Proteomes" id="UP000480178"/>
    </source>
</evidence>
<evidence type="ECO:0000256" key="1">
    <source>
        <dbReference type="SAM" id="Coils"/>
    </source>
</evidence>
<dbReference type="KEGG" id="rhoz:GXP67_31580"/>
<dbReference type="Proteomes" id="UP000480178">
    <property type="component" value="Chromosome"/>
</dbReference>
<dbReference type="PROSITE" id="PS51688">
    <property type="entry name" value="ICA"/>
    <property type="match status" value="1"/>
</dbReference>
<dbReference type="EMBL" id="CP048222">
    <property type="protein sequence ID" value="QHT70868.1"/>
    <property type="molecule type" value="Genomic_DNA"/>
</dbReference>
<evidence type="ECO:0000313" key="3">
    <source>
        <dbReference type="EMBL" id="QHT70868.1"/>
    </source>
</evidence>
<sequence>MKITLLFSFLALSWTGWHSVSYSQSYNAGVGSGSQGYNSIHLGAYAGRVSTGSGNNFVGYQAGYSNTYASSNIFLGNQTGYNNIGGDDNIFIGSLAGYSNSHGDKNIFIGIRAGILNTTGYYNNFIGDQAGYSTTTGYANNFIGTDAGLKNSTGHNNSIIGFRAGYYNTSGYYNSFVGALAGFNNNTGFNNVMLGYRAGYSNTASNNTFIGKEAGFKTTTGSVNTFIGGEAGYNNISGSNNVFVGRLTAQNNNAGFENTFLGNSAGSVNTIGNKNTSLGYLAGPSINNLTNATAIGHRARVNISNALVLGSINGVNGATATIQVGIGTASPSYLLHANGTAAKPGGGSWTAASDKRLKHHIKDFTEGLATLEKIRPVTFHYNGKAGLPTEKEYVGVIAQEMQQIAPYMVGEFSYQDSTGAEEKYLDYDATALTYILVNATKEQQQQIQSLQQQNQDLKQEVAALKELIVKHIPQAGKEKARLGQNIPNPYMQSTSIPYQLPLTAKSASIKVYSSSGQELKSFDLTGSTQGIITLTGGLFAAGTYVYTLFVDGISLESKKLVLTK</sequence>
<organism evidence="3 4">
    <name type="scientific">Rhodocytophaga rosea</name>
    <dbReference type="NCBI Taxonomy" id="2704465"/>
    <lineage>
        <taxon>Bacteria</taxon>
        <taxon>Pseudomonadati</taxon>
        <taxon>Bacteroidota</taxon>
        <taxon>Cytophagia</taxon>
        <taxon>Cytophagales</taxon>
        <taxon>Rhodocytophagaceae</taxon>
        <taxon>Rhodocytophaga</taxon>
    </lineage>
</organism>
<dbReference type="InterPro" id="IPR030392">
    <property type="entry name" value="S74_ICA"/>
</dbReference>
<evidence type="ECO:0000259" key="2">
    <source>
        <dbReference type="PROSITE" id="PS51688"/>
    </source>
</evidence>
<dbReference type="Pfam" id="PF13884">
    <property type="entry name" value="Peptidase_S74"/>
    <property type="match status" value="1"/>
</dbReference>
<accession>A0A6C0GS19</accession>
<dbReference type="AlphaFoldDB" id="A0A6C0GS19"/>
<keyword evidence="4" id="KW-1185">Reference proteome</keyword>
<keyword evidence="1" id="KW-0175">Coiled coil</keyword>
<reference evidence="3 4" key="1">
    <citation type="submission" date="2020-01" db="EMBL/GenBank/DDBJ databases">
        <authorList>
            <person name="Kim M.K."/>
        </authorList>
    </citation>
    <scope>NUCLEOTIDE SEQUENCE [LARGE SCALE GENOMIC DNA]</scope>
    <source>
        <strain evidence="3 4">172606-1</strain>
    </source>
</reference>
<gene>
    <name evidence="3" type="ORF">GXP67_31580</name>
</gene>
<proteinExistence type="predicted"/>
<feature type="domain" description="Peptidase S74" evidence="2">
    <location>
        <begin position="353"/>
        <end position="454"/>
    </location>
</feature>